<dbReference type="PANTHER" id="PTHR10543:SF89">
    <property type="entry name" value="CAROTENOID 9,10(9',10')-CLEAVAGE DIOXYGENASE 1"/>
    <property type="match status" value="1"/>
</dbReference>
<organism evidence="8 9">
    <name type="scientific">Bradyrhizobium diazoefficiens</name>
    <dbReference type="NCBI Taxonomy" id="1355477"/>
    <lineage>
        <taxon>Bacteria</taxon>
        <taxon>Pseudomonadati</taxon>
        <taxon>Pseudomonadota</taxon>
        <taxon>Alphaproteobacteria</taxon>
        <taxon>Hyphomicrobiales</taxon>
        <taxon>Nitrobacteraceae</taxon>
        <taxon>Bradyrhizobium</taxon>
    </lineage>
</organism>
<dbReference type="PANTHER" id="PTHR10543">
    <property type="entry name" value="BETA-CAROTENE DIOXYGENASE"/>
    <property type="match status" value="1"/>
</dbReference>
<gene>
    <name evidence="8" type="ORF">NK6_574</name>
</gene>
<dbReference type="Pfam" id="PF03055">
    <property type="entry name" value="RPE65"/>
    <property type="match status" value="1"/>
</dbReference>
<keyword evidence="3 6" id="KW-0560">Oxidoreductase</keyword>
<protein>
    <recommendedName>
        <fullName evidence="6">Dioxygenase</fullName>
        <ecNumber evidence="6">1.13.11.-</ecNumber>
    </recommendedName>
</protein>
<evidence type="ECO:0000313" key="9">
    <source>
        <dbReference type="Proteomes" id="UP000063308"/>
    </source>
</evidence>
<evidence type="ECO:0000256" key="6">
    <source>
        <dbReference type="RuleBase" id="RU364048"/>
    </source>
</evidence>
<feature type="binding site" evidence="5">
    <location>
        <position position="277"/>
    </location>
    <ligand>
        <name>Fe cation</name>
        <dbReference type="ChEBI" id="CHEBI:24875"/>
        <note>catalytic</note>
    </ligand>
</feature>
<dbReference type="EMBL" id="AP014685">
    <property type="protein sequence ID" value="BAR53759.1"/>
    <property type="molecule type" value="Genomic_DNA"/>
</dbReference>
<feature type="binding site" evidence="5">
    <location>
        <position position="162"/>
    </location>
    <ligand>
        <name>Fe cation</name>
        <dbReference type="ChEBI" id="CHEBI:24875"/>
        <note>catalytic</note>
    </ligand>
</feature>
<name>A0A0E4FUT7_9BRAD</name>
<dbReference type="GO" id="GO:0046872">
    <property type="term" value="F:metal ion binding"/>
    <property type="evidence" value="ECO:0007669"/>
    <property type="project" value="UniProtKB-KW"/>
</dbReference>
<feature type="compositionally biased region" description="Pro residues" evidence="7">
    <location>
        <begin position="519"/>
        <end position="532"/>
    </location>
</feature>
<dbReference type="GO" id="GO:0016121">
    <property type="term" value="P:carotene catabolic process"/>
    <property type="evidence" value="ECO:0007669"/>
    <property type="project" value="TreeGrafter"/>
</dbReference>
<comment type="cofactor">
    <cofactor evidence="5 6">
        <name>Fe(2+)</name>
        <dbReference type="ChEBI" id="CHEBI:29033"/>
    </cofactor>
    <text evidence="5 6">Binds 1 Fe(2+) ion per subunit.</text>
</comment>
<reference evidence="8 9" key="1">
    <citation type="submission" date="2014-11" db="EMBL/GenBank/DDBJ databases">
        <title>Symbiosis island explosion on the genome of extra-slow-growing strains of soybean bradyrhizobia with massive insertion sequences.</title>
        <authorList>
            <person name="Iida T."/>
            <person name="Minamisawa K."/>
        </authorList>
    </citation>
    <scope>NUCLEOTIDE SEQUENCE [LARGE SCALE GENOMIC DNA]</scope>
    <source>
        <strain evidence="8 9">NK6</strain>
    </source>
</reference>
<keyword evidence="4 5" id="KW-0408">Iron</keyword>
<proteinExistence type="inferred from homology"/>
<evidence type="ECO:0000256" key="4">
    <source>
        <dbReference type="ARBA" id="ARBA00023004"/>
    </source>
</evidence>
<feature type="region of interest" description="Disordered" evidence="7">
    <location>
        <begin position="503"/>
        <end position="538"/>
    </location>
</feature>
<dbReference type="InterPro" id="IPR004294">
    <property type="entry name" value="Carotenoid_Oase"/>
</dbReference>
<evidence type="ECO:0000256" key="2">
    <source>
        <dbReference type="ARBA" id="ARBA00022723"/>
    </source>
</evidence>
<dbReference type="EC" id="1.13.11.-" evidence="6"/>
<dbReference type="Proteomes" id="UP000063308">
    <property type="component" value="Chromosome"/>
</dbReference>
<dbReference type="GO" id="GO:0010436">
    <property type="term" value="F:carotenoid dioxygenase activity"/>
    <property type="evidence" value="ECO:0007669"/>
    <property type="project" value="TreeGrafter"/>
</dbReference>
<evidence type="ECO:0000256" key="3">
    <source>
        <dbReference type="ARBA" id="ARBA00023002"/>
    </source>
</evidence>
<feature type="binding site" evidence="5">
    <location>
        <position position="213"/>
    </location>
    <ligand>
        <name>Fe cation</name>
        <dbReference type="ChEBI" id="CHEBI:24875"/>
        <note>catalytic</note>
    </ligand>
</feature>
<keyword evidence="6 8" id="KW-0223">Dioxygenase</keyword>
<sequence length="538" mass="59232">MQHDAIAERRNNIAPIPFEADAPFLKIIGELPRELNGTLYRNGPNPQFDAPGAHWFVGDGMLHAFHLENGRASYRNRWVRTPKWLAEHDAGRALFGGFGRKLPDAPKNLTDGGVANTNIIFHAGKLLALEEAHLPTEIEPGTLATRGYHNYRGRIAGSFTAHPKVDPVTGEMLFFGYNAAGPLTPALSYGSIDAAGKATRFERFEAPYASMVHDFIVTANHVLFPILPIAGSMERAMSGRPPYAWEPDKGAYVGVMKRNGTAKDIVWFRGEACYVFHVMNAWEDNGRIIADVMQFEEAPLFPHPDGRPTDPEKSRARHCRWTFDLSGNTDRFQQTYLDDLTGEFPRIDDRRAGLKSRHGWYACANPKLPMFGALSGIVHVDGNGRRLGHYLLPAGDTISEPVSSSDRAMQPKAMAGCSPWCGARGRTAATSPCSMPPTSRPAPPHWCSSATACPTAFTAIGWERHNRHSGVRRSREPGIHFTACSAARRILKHAIAHRSSTLRVPRNDGKRSFPCTCPRSPPTVSPSSPWPAPRSHSG</sequence>
<keyword evidence="2 5" id="KW-0479">Metal-binding</keyword>
<evidence type="ECO:0000256" key="1">
    <source>
        <dbReference type="ARBA" id="ARBA00006787"/>
    </source>
</evidence>
<evidence type="ECO:0000256" key="7">
    <source>
        <dbReference type="SAM" id="MobiDB-lite"/>
    </source>
</evidence>
<evidence type="ECO:0000313" key="8">
    <source>
        <dbReference type="EMBL" id="BAR53759.1"/>
    </source>
</evidence>
<accession>A0A0E4FUT7</accession>
<evidence type="ECO:0000256" key="5">
    <source>
        <dbReference type="PIRSR" id="PIRSR604294-1"/>
    </source>
</evidence>
<dbReference type="AlphaFoldDB" id="A0A0E4FUT7"/>
<comment type="similarity">
    <text evidence="1 6">Belongs to the carotenoid oxygenase family.</text>
</comment>